<gene>
    <name evidence="1" type="ORF">BDQ94DRAFT_146347</name>
</gene>
<organism evidence="1 2">
    <name type="scientific">Aspergillus welwitschiae</name>
    <dbReference type="NCBI Taxonomy" id="1341132"/>
    <lineage>
        <taxon>Eukaryota</taxon>
        <taxon>Fungi</taxon>
        <taxon>Dikarya</taxon>
        <taxon>Ascomycota</taxon>
        <taxon>Pezizomycotina</taxon>
        <taxon>Eurotiomycetes</taxon>
        <taxon>Eurotiomycetidae</taxon>
        <taxon>Eurotiales</taxon>
        <taxon>Aspergillaceae</taxon>
        <taxon>Aspergillus</taxon>
        <taxon>Aspergillus subgen. Circumdati</taxon>
    </lineage>
</organism>
<dbReference type="EMBL" id="KZ852053">
    <property type="protein sequence ID" value="RDH31641.1"/>
    <property type="molecule type" value="Genomic_DNA"/>
</dbReference>
<sequence>MNSENLYMISDHHQSPYRLTLRASPRGGKYILTSKLCHLLDLPLCSYSLMSGYPAYG</sequence>
<proteinExistence type="predicted"/>
<reference evidence="1 2" key="1">
    <citation type="submission" date="2018-07" db="EMBL/GenBank/DDBJ databases">
        <title>The genomes of Aspergillus section Nigri reveals drivers in fungal speciation.</title>
        <authorList>
            <consortium name="DOE Joint Genome Institute"/>
            <person name="Vesth T.C."/>
            <person name="Nybo J."/>
            <person name="Theobald S."/>
            <person name="Brandl J."/>
            <person name="Frisvad J.C."/>
            <person name="Nielsen K.F."/>
            <person name="Lyhne E.K."/>
            <person name="Kogle M.E."/>
            <person name="Kuo A."/>
            <person name="Riley R."/>
            <person name="Clum A."/>
            <person name="Nolan M."/>
            <person name="Lipzen A."/>
            <person name="Salamov A."/>
            <person name="Henrissat B."/>
            <person name="Wiebenga A."/>
            <person name="De vries R.P."/>
            <person name="Grigoriev I.V."/>
            <person name="Mortensen U.H."/>
            <person name="Andersen M.R."/>
            <person name="Baker S.E."/>
        </authorList>
    </citation>
    <scope>NUCLEOTIDE SEQUENCE [LARGE SCALE GENOMIC DNA]</scope>
    <source>
        <strain evidence="1 2">CBS 139.54b</strain>
    </source>
</reference>
<dbReference type="AlphaFoldDB" id="A0A3F3PXM1"/>
<keyword evidence="2" id="KW-1185">Reference proteome</keyword>
<accession>A0A3F3PXM1</accession>
<evidence type="ECO:0000313" key="1">
    <source>
        <dbReference type="EMBL" id="RDH31641.1"/>
    </source>
</evidence>
<protein>
    <submittedName>
        <fullName evidence="1">Uncharacterized protein</fullName>
    </submittedName>
</protein>
<dbReference type="Proteomes" id="UP000253729">
    <property type="component" value="Unassembled WGS sequence"/>
</dbReference>
<name>A0A3F3PXM1_9EURO</name>
<dbReference type="GeneID" id="38135161"/>
<evidence type="ECO:0000313" key="2">
    <source>
        <dbReference type="Proteomes" id="UP000253729"/>
    </source>
</evidence>
<dbReference type="RefSeq" id="XP_026624663.1">
    <property type="nucleotide sequence ID" value="XM_026766805.1"/>
</dbReference>